<dbReference type="AlphaFoldDB" id="A0A0G4K537"/>
<dbReference type="EMBL" id="CVLB01000001">
    <property type="protein sequence ID" value="CRF31937.1"/>
    <property type="molecule type" value="Genomic_DNA"/>
</dbReference>
<dbReference type="Proteomes" id="UP000043763">
    <property type="component" value="Unassembled WGS sequence"/>
</dbReference>
<name>A0A0G4K537_9SPIR</name>
<dbReference type="RefSeq" id="WP_048593606.1">
    <property type="nucleotide sequence ID" value="NZ_CVLB01000001.1"/>
</dbReference>
<evidence type="ECO:0000313" key="3">
    <source>
        <dbReference type="Proteomes" id="UP000043763"/>
    </source>
</evidence>
<dbReference type="OrthoDB" id="9796892at2"/>
<evidence type="ECO:0000256" key="1">
    <source>
        <dbReference type="SAM" id="MobiDB-lite"/>
    </source>
</evidence>
<reference evidence="3" key="1">
    <citation type="submission" date="2015-04" db="EMBL/GenBank/DDBJ databases">
        <authorList>
            <person name="Mushtaq Mamoona"/>
        </authorList>
    </citation>
    <scope>NUCLEOTIDE SEQUENCE [LARGE SCALE GENOMIC DNA]</scope>
    <source>
        <strain evidence="3">AN4859/03</strain>
    </source>
</reference>
<proteinExistence type="predicted"/>
<evidence type="ECO:0000313" key="2">
    <source>
        <dbReference type="EMBL" id="CRF31937.1"/>
    </source>
</evidence>
<sequence length="143" mass="15381">MEISIRNNAPYIRNTNNIRNNNNNINNIVQEASQKTPISEVGVCKTCASRTYQDGSNDIGVSFKTPTKIDPSSAPSMVASHEQEHVANNQRSAEKSGGEVIFQNVTLTTNICPECKRVYVSGGVTKAAIASSSSKGNNVDTYA</sequence>
<gene>
    <name evidence="2" type="ORF">BRSU_0467</name>
</gene>
<keyword evidence="3" id="KW-1185">Reference proteome</keyword>
<organism evidence="2 3">
    <name type="scientific">Brachyspira suanatina</name>
    <dbReference type="NCBI Taxonomy" id="381802"/>
    <lineage>
        <taxon>Bacteria</taxon>
        <taxon>Pseudomonadati</taxon>
        <taxon>Spirochaetota</taxon>
        <taxon>Spirochaetia</taxon>
        <taxon>Brachyspirales</taxon>
        <taxon>Brachyspiraceae</taxon>
        <taxon>Brachyspira</taxon>
    </lineage>
</organism>
<protein>
    <submittedName>
        <fullName evidence="2">Uncharacterized protein</fullName>
    </submittedName>
</protein>
<feature type="region of interest" description="Disordered" evidence="1">
    <location>
        <begin position="53"/>
        <end position="75"/>
    </location>
</feature>
<accession>A0A0G4K537</accession>